<proteinExistence type="predicted"/>
<dbReference type="EMBL" id="GIBP01004228">
    <property type="protein sequence ID" value="NDV33197.1"/>
    <property type="molecule type" value="Transcribed_RNA"/>
</dbReference>
<dbReference type="AlphaFoldDB" id="A0A6B2L8N8"/>
<reference evidence="1" key="1">
    <citation type="journal article" date="2020" name="J. Eukaryot. Microbiol.">
        <title>De novo Sequencing, Assembly and Annotation of the Transcriptome for the Free-Living Testate Amoeba Arcella intermedia.</title>
        <authorList>
            <person name="Ribeiro G.M."/>
            <person name="Porfirio-Sousa A.L."/>
            <person name="Maurer-Alcala X.X."/>
            <person name="Katz L.A."/>
            <person name="Lahr D.J.G."/>
        </authorList>
    </citation>
    <scope>NUCLEOTIDE SEQUENCE</scope>
</reference>
<accession>A0A6B2L8N8</accession>
<evidence type="ECO:0000313" key="1">
    <source>
        <dbReference type="EMBL" id="NDV33197.1"/>
    </source>
</evidence>
<sequence length="168" mass="16315">MVGTGVGGGGEGLGMEGGGVGWNLIFGVPLPTPPMPGKLERCPIVAGAFCATGLSGFGATGKAGNSGSTLALVSLEAACCSDLVLEGTGTGDCVCADACSAGLLLEDCSGLSVLGRLSDPLGVCFSSDLVDLAGVSLGDLVWMLVLGVCSVLVDLDGVSFVFGVVVLA</sequence>
<name>A0A6B2L8N8_9EUKA</name>
<organism evidence="1">
    <name type="scientific">Arcella intermedia</name>
    <dbReference type="NCBI Taxonomy" id="1963864"/>
    <lineage>
        <taxon>Eukaryota</taxon>
        <taxon>Amoebozoa</taxon>
        <taxon>Tubulinea</taxon>
        <taxon>Elardia</taxon>
        <taxon>Arcellinida</taxon>
        <taxon>Sphaerothecina</taxon>
        <taxon>Arcellidae</taxon>
        <taxon>Arcella</taxon>
    </lineage>
</organism>
<protein>
    <submittedName>
        <fullName evidence="1">Uncharacterized protein</fullName>
    </submittedName>
</protein>